<evidence type="ECO:0000256" key="3">
    <source>
        <dbReference type="ARBA" id="ARBA00006678"/>
    </source>
</evidence>
<keyword evidence="8" id="KW-0694">RNA-binding</keyword>
<dbReference type="Proteomes" id="UP000076837">
    <property type="component" value="Unassembled WGS sequence"/>
</dbReference>
<dbReference type="PANTHER" id="PTHR11097:SF14">
    <property type="entry name" value="EXOSOME COMPLEX COMPONENT RRP45"/>
    <property type="match status" value="1"/>
</dbReference>
<comment type="caution">
    <text evidence="11">The sequence shown here is derived from an EMBL/GenBank/DDBJ whole genome shotgun (WGS) entry which is preliminary data.</text>
</comment>
<comment type="subcellular location">
    <subcellularLocation>
        <location evidence="1">Cytoplasm</location>
    </subcellularLocation>
    <subcellularLocation>
        <location evidence="2">Nucleus</location>
        <location evidence="2">Nucleolus</location>
    </subcellularLocation>
</comment>
<dbReference type="InterPro" id="IPR036345">
    <property type="entry name" value="ExoRNase_PH_dom2_sf"/>
</dbReference>
<evidence type="ECO:0000313" key="12">
    <source>
        <dbReference type="Proteomes" id="UP000076837"/>
    </source>
</evidence>
<dbReference type="OrthoDB" id="10264038at2759"/>
<dbReference type="GO" id="GO:0071028">
    <property type="term" value="P:nuclear mRNA surveillance"/>
    <property type="evidence" value="ECO:0007669"/>
    <property type="project" value="TreeGrafter"/>
</dbReference>
<dbReference type="GO" id="GO:0035925">
    <property type="term" value="F:mRNA 3'-UTR AU-rich region binding"/>
    <property type="evidence" value="ECO:0007669"/>
    <property type="project" value="TreeGrafter"/>
</dbReference>
<dbReference type="GO" id="GO:0034475">
    <property type="term" value="P:U4 snRNA 3'-end processing"/>
    <property type="evidence" value="ECO:0007669"/>
    <property type="project" value="EnsemblFungi"/>
</dbReference>
<comment type="similarity">
    <text evidence="3">Belongs to the RNase PH family.</text>
</comment>
<dbReference type="GO" id="GO:0005730">
    <property type="term" value="C:nucleolus"/>
    <property type="evidence" value="ECO:0007669"/>
    <property type="project" value="UniProtKB-SubCell"/>
</dbReference>
<dbReference type="SUPFAM" id="SSF54211">
    <property type="entry name" value="Ribosomal protein S5 domain 2-like"/>
    <property type="match status" value="1"/>
</dbReference>
<dbReference type="GO" id="GO:0000176">
    <property type="term" value="C:nuclear exosome (RNase complex)"/>
    <property type="evidence" value="ECO:0007669"/>
    <property type="project" value="EnsemblFungi"/>
</dbReference>
<dbReference type="InterPro" id="IPR050590">
    <property type="entry name" value="Exosome_comp_Rrp42_subfam"/>
</dbReference>
<gene>
    <name evidence="11" type="ORF">ST47_g6592</name>
</gene>
<evidence type="ECO:0000256" key="10">
    <source>
        <dbReference type="ARBA" id="ARBA00077933"/>
    </source>
</evidence>
<dbReference type="CDD" id="cd11368">
    <property type="entry name" value="RNase_PH_RRP45"/>
    <property type="match status" value="1"/>
</dbReference>
<keyword evidence="6" id="KW-0698">rRNA processing</keyword>
<evidence type="ECO:0000313" key="11">
    <source>
        <dbReference type="EMBL" id="KZM22256.1"/>
    </source>
</evidence>
<evidence type="ECO:0000256" key="7">
    <source>
        <dbReference type="ARBA" id="ARBA00022835"/>
    </source>
</evidence>
<evidence type="ECO:0000256" key="5">
    <source>
        <dbReference type="ARBA" id="ARBA00022490"/>
    </source>
</evidence>
<dbReference type="GO" id="GO:0000177">
    <property type="term" value="C:cytoplasmic exosome (RNase complex)"/>
    <property type="evidence" value="ECO:0007669"/>
    <property type="project" value="EnsemblFungi"/>
</dbReference>
<dbReference type="EMBL" id="JYNV01000222">
    <property type="protein sequence ID" value="KZM22256.1"/>
    <property type="molecule type" value="Genomic_DNA"/>
</dbReference>
<protein>
    <recommendedName>
        <fullName evidence="4">Exosome complex component RRP45</fullName>
    </recommendedName>
    <alternativeName>
        <fullName evidence="10">Ribosomal RNA-processing protein 45</fullName>
    </alternativeName>
</protein>
<keyword evidence="9" id="KW-0539">Nucleus</keyword>
<dbReference type="InterPro" id="IPR027408">
    <property type="entry name" value="PNPase/RNase_PH_dom_sf"/>
</dbReference>
<dbReference type="GO" id="GO:0071035">
    <property type="term" value="P:nuclear polyadenylation-dependent rRNA catabolic process"/>
    <property type="evidence" value="ECO:0007669"/>
    <property type="project" value="EnsemblFungi"/>
</dbReference>
<evidence type="ECO:0000256" key="4">
    <source>
        <dbReference type="ARBA" id="ARBA00019572"/>
    </source>
</evidence>
<proteinExistence type="inferred from homology"/>
<dbReference type="Pfam" id="PF01138">
    <property type="entry name" value="RNase_PH"/>
    <property type="match status" value="1"/>
</dbReference>
<dbReference type="GO" id="GO:0016075">
    <property type="term" value="P:rRNA catabolic process"/>
    <property type="evidence" value="ECO:0007669"/>
    <property type="project" value="TreeGrafter"/>
</dbReference>
<dbReference type="InterPro" id="IPR020568">
    <property type="entry name" value="Ribosomal_Su5_D2-typ_SF"/>
</dbReference>
<name>A0A163C7G4_DIDRA</name>
<accession>A0A163C7G4</accession>
<evidence type="ECO:0000256" key="2">
    <source>
        <dbReference type="ARBA" id="ARBA00004604"/>
    </source>
</evidence>
<dbReference type="Gene3D" id="3.30.230.70">
    <property type="entry name" value="GHMP Kinase, N-terminal domain"/>
    <property type="match status" value="1"/>
</dbReference>
<dbReference type="Pfam" id="PF03725">
    <property type="entry name" value="RNase_PH_C"/>
    <property type="match status" value="1"/>
</dbReference>
<dbReference type="InterPro" id="IPR033100">
    <property type="entry name" value="Rrp45"/>
</dbReference>
<dbReference type="STRING" id="5454.A0A163C7G4"/>
<keyword evidence="5" id="KW-0963">Cytoplasm</keyword>
<keyword evidence="12" id="KW-1185">Reference proteome</keyword>
<dbReference type="GO" id="GO:0034473">
    <property type="term" value="P:U1 snRNA 3'-end processing"/>
    <property type="evidence" value="ECO:0007669"/>
    <property type="project" value="EnsemblFungi"/>
</dbReference>
<dbReference type="GO" id="GO:0000467">
    <property type="term" value="P:exonucleolytic trimming to generate mature 3'-end of 5.8S rRNA from tricistronic rRNA transcript (SSU-rRNA, 5.8S rRNA, LSU-rRNA)"/>
    <property type="evidence" value="ECO:0007669"/>
    <property type="project" value="EnsemblFungi"/>
</dbReference>
<keyword evidence="7" id="KW-0271">Exosome</keyword>
<evidence type="ECO:0000256" key="1">
    <source>
        <dbReference type="ARBA" id="ARBA00004496"/>
    </source>
</evidence>
<dbReference type="InterPro" id="IPR015847">
    <property type="entry name" value="ExoRNase_PH_dom2"/>
</dbReference>
<dbReference type="PANTHER" id="PTHR11097">
    <property type="entry name" value="EXOSOME COMPLEX EXONUCLEASE RIBOSOMAL RNA PROCESSING PROTEIN"/>
    <property type="match status" value="1"/>
</dbReference>
<dbReference type="FunFam" id="3.30.230.70:FF:000005">
    <property type="entry name" value="Exosome complex component RRP45"/>
    <property type="match status" value="1"/>
</dbReference>
<reference evidence="11 12" key="1">
    <citation type="journal article" date="2016" name="Sci. Rep.">
        <title>Draft genome sequencing and secretome analysis of fungal phytopathogen Ascochyta rabiei provides insight into the necrotrophic effector repertoire.</title>
        <authorList>
            <person name="Verma S."/>
            <person name="Gazara R.K."/>
            <person name="Nizam S."/>
            <person name="Parween S."/>
            <person name="Chattopadhyay D."/>
            <person name="Verma P.K."/>
        </authorList>
    </citation>
    <scope>NUCLEOTIDE SEQUENCE [LARGE SCALE GENOMIC DNA]</scope>
    <source>
        <strain evidence="11 12">ArDII</strain>
    </source>
</reference>
<organism evidence="11 12">
    <name type="scientific">Didymella rabiei</name>
    <name type="common">Chickpea ascochyta blight fungus</name>
    <name type="synonym">Mycosphaerella rabiei</name>
    <dbReference type="NCBI Taxonomy" id="5454"/>
    <lineage>
        <taxon>Eukaryota</taxon>
        <taxon>Fungi</taxon>
        <taxon>Dikarya</taxon>
        <taxon>Ascomycota</taxon>
        <taxon>Pezizomycotina</taxon>
        <taxon>Dothideomycetes</taxon>
        <taxon>Pleosporomycetidae</taxon>
        <taxon>Pleosporales</taxon>
        <taxon>Pleosporineae</taxon>
        <taxon>Didymellaceae</taxon>
        <taxon>Ascochyta</taxon>
    </lineage>
</organism>
<dbReference type="InterPro" id="IPR001247">
    <property type="entry name" value="ExoRNase_PH_dom1"/>
</dbReference>
<evidence type="ECO:0000256" key="8">
    <source>
        <dbReference type="ARBA" id="ARBA00022884"/>
    </source>
</evidence>
<sequence>MPREAEISVNEREFIKQALQEQIRLDGRAFDAFRALELTFGDEYGVADVQLGKTRVVARISVDVVTPAPERKFDGVFQIVTEFSPMASPAFEIGRPTDAEVILSRILEKAIRRSNALDTESLCIIAGQKCFALRADVHIIDHDGGLIDASCIAVMAALQHFRRPDVQVEGEKAIILSVREREPIPLSILHQPLCVTFSYFEEGEIYLVDANVAEEQVRQGQVIITMNKHGEICQIAKYGGATVNPLALLNCTNIALEKVKQMSKFIQQKLDADNKKRNPKGLLSELSAENARENAAIPG</sequence>
<dbReference type="SUPFAM" id="SSF55666">
    <property type="entry name" value="Ribonuclease PH domain 2-like"/>
    <property type="match status" value="1"/>
</dbReference>
<dbReference type="GO" id="GO:0071038">
    <property type="term" value="P:TRAMP-dependent tRNA surveillance pathway"/>
    <property type="evidence" value="ECO:0007669"/>
    <property type="project" value="EnsemblFungi"/>
</dbReference>
<evidence type="ECO:0000256" key="9">
    <source>
        <dbReference type="ARBA" id="ARBA00023242"/>
    </source>
</evidence>
<dbReference type="GO" id="GO:0034476">
    <property type="term" value="P:U5 snRNA 3'-end processing"/>
    <property type="evidence" value="ECO:0007669"/>
    <property type="project" value="EnsemblFungi"/>
</dbReference>
<dbReference type="AlphaFoldDB" id="A0A163C7G4"/>
<evidence type="ECO:0000256" key="6">
    <source>
        <dbReference type="ARBA" id="ARBA00022552"/>
    </source>
</evidence>